<dbReference type="Proteomes" id="UP000054477">
    <property type="component" value="Unassembled WGS sequence"/>
</dbReference>
<protein>
    <recommendedName>
        <fullName evidence="10">Elongation factor 1-beta</fullName>
    </recommendedName>
</protein>
<dbReference type="InterPro" id="IPR014717">
    <property type="entry name" value="Transl_elong_EF1B/ribsomal_bS6"/>
</dbReference>
<dbReference type="SMART" id="SM01182">
    <property type="entry name" value="EF-1_beta_acid"/>
    <property type="match status" value="1"/>
</dbReference>
<gene>
    <name evidence="8" type="ORF">K443DRAFT_671541</name>
</gene>
<dbReference type="GO" id="GO:0005829">
    <property type="term" value="C:cytosol"/>
    <property type="evidence" value="ECO:0007669"/>
    <property type="project" value="TreeGrafter"/>
</dbReference>
<name>A0A0C9YH10_9AGAR</name>
<dbReference type="InterPro" id="IPR018940">
    <property type="entry name" value="EF-1_beta_acid_region_euk"/>
</dbReference>
<dbReference type="SUPFAM" id="SSF54984">
    <property type="entry name" value="eEF-1beta-like"/>
    <property type="match status" value="1"/>
</dbReference>
<dbReference type="STRING" id="1095629.A0A0C9YH10"/>
<dbReference type="FunFam" id="3.30.70.60:FF:000001">
    <property type="entry name" value="Elongation factor 1-beta 1 like"/>
    <property type="match status" value="1"/>
</dbReference>
<keyword evidence="2 4" id="KW-0251">Elongation factor</keyword>
<dbReference type="OrthoDB" id="331763at2759"/>
<dbReference type="Pfam" id="PF00736">
    <property type="entry name" value="EF1_GNE"/>
    <property type="match status" value="1"/>
</dbReference>
<feature type="region of interest" description="Disordered" evidence="5">
    <location>
        <begin position="68"/>
        <end position="88"/>
    </location>
</feature>
<dbReference type="InterPro" id="IPR049720">
    <property type="entry name" value="EF1B_bsu/dsu"/>
</dbReference>
<evidence type="ECO:0000256" key="3">
    <source>
        <dbReference type="ARBA" id="ARBA00022917"/>
    </source>
</evidence>
<comment type="similarity">
    <text evidence="1 4">Belongs to the EF-1-beta/EF-1-delta family.</text>
</comment>
<evidence type="ECO:0000256" key="1">
    <source>
        <dbReference type="ARBA" id="ARBA00007411"/>
    </source>
</evidence>
<evidence type="ECO:0008006" key="10">
    <source>
        <dbReference type="Google" id="ProtNLM"/>
    </source>
</evidence>
<feature type="domain" description="Translation elongation factor EF1B beta/delta subunit guanine nucleotide exchange" evidence="6">
    <location>
        <begin position="128"/>
        <end position="214"/>
    </location>
</feature>
<accession>A0A0C9YH10</accession>
<evidence type="ECO:0000313" key="8">
    <source>
        <dbReference type="EMBL" id="KIK09652.1"/>
    </source>
</evidence>
<dbReference type="GO" id="GO:0005853">
    <property type="term" value="C:eukaryotic translation elongation factor 1 complex"/>
    <property type="evidence" value="ECO:0007669"/>
    <property type="project" value="InterPro"/>
</dbReference>
<organism evidence="8 9">
    <name type="scientific">Laccaria amethystina LaAM-08-1</name>
    <dbReference type="NCBI Taxonomy" id="1095629"/>
    <lineage>
        <taxon>Eukaryota</taxon>
        <taxon>Fungi</taxon>
        <taxon>Dikarya</taxon>
        <taxon>Basidiomycota</taxon>
        <taxon>Agaricomycotina</taxon>
        <taxon>Agaricomycetes</taxon>
        <taxon>Agaricomycetidae</taxon>
        <taxon>Agaricales</taxon>
        <taxon>Agaricineae</taxon>
        <taxon>Hydnangiaceae</taxon>
        <taxon>Laccaria</taxon>
    </lineage>
</organism>
<sequence length="214" mass="23411">MAATDISKLEEHLTTRSYVEGYTPSQADVHVFKAITSEPSAAANPHVARWYTHIKSYAAEHASLPGSSTAGEGFVGESIKAPDAEGDDDEIDLFGEDEEEDAEAERVKAERVAAYNAKKANKPKTVAKSVVTMDVKPWDDETDMEALEKSVRSIEQDGLVWGASKLVAIGYGIKKLQITLVVEDEKVSTDELQEKIAEFDDYVQSTDIAAMQKL</sequence>
<dbReference type="InterPro" id="IPR001326">
    <property type="entry name" value="Transl_elong_EF1B_B/D_CS"/>
</dbReference>
<dbReference type="PROSITE" id="PS00825">
    <property type="entry name" value="EF1BD_2"/>
    <property type="match status" value="1"/>
</dbReference>
<dbReference type="GO" id="GO:0005085">
    <property type="term" value="F:guanyl-nucleotide exchange factor activity"/>
    <property type="evidence" value="ECO:0007669"/>
    <property type="project" value="TreeGrafter"/>
</dbReference>
<keyword evidence="3 4" id="KW-0648">Protein biosynthesis</keyword>
<proteinExistence type="inferred from homology"/>
<dbReference type="PROSITE" id="PS00824">
    <property type="entry name" value="EF1BD_1"/>
    <property type="match status" value="1"/>
</dbReference>
<dbReference type="Pfam" id="PF10587">
    <property type="entry name" value="EF-1_beta_acid"/>
    <property type="match status" value="1"/>
</dbReference>
<dbReference type="Gene3D" id="3.30.70.60">
    <property type="match status" value="1"/>
</dbReference>
<dbReference type="GO" id="GO:0003746">
    <property type="term" value="F:translation elongation factor activity"/>
    <property type="evidence" value="ECO:0007669"/>
    <property type="project" value="UniProtKB-KW"/>
</dbReference>
<dbReference type="AlphaFoldDB" id="A0A0C9YH10"/>
<evidence type="ECO:0000256" key="2">
    <source>
        <dbReference type="ARBA" id="ARBA00022768"/>
    </source>
</evidence>
<dbReference type="InterPro" id="IPR014038">
    <property type="entry name" value="EF1B_bsu/dsu_GNE"/>
</dbReference>
<dbReference type="SMART" id="SM00888">
    <property type="entry name" value="EF1_GNE"/>
    <property type="match status" value="1"/>
</dbReference>
<evidence type="ECO:0000256" key="5">
    <source>
        <dbReference type="SAM" id="MobiDB-lite"/>
    </source>
</evidence>
<dbReference type="SUPFAM" id="SSF47616">
    <property type="entry name" value="GST C-terminal domain-like"/>
    <property type="match status" value="1"/>
</dbReference>
<evidence type="ECO:0000313" key="9">
    <source>
        <dbReference type="Proteomes" id="UP000054477"/>
    </source>
</evidence>
<keyword evidence="9" id="KW-1185">Reference proteome</keyword>
<reference evidence="8 9" key="1">
    <citation type="submission" date="2014-04" db="EMBL/GenBank/DDBJ databases">
        <authorList>
            <consortium name="DOE Joint Genome Institute"/>
            <person name="Kuo A."/>
            <person name="Kohler A."/>
            <person name="Nagy L.G."/>
            <person name="Floudas D."/>
            <person name="Copeland A."/>
            <person name="Barry K.W."/>
            <person name="Cichocki N."/>
            <person name="Veneault-Fourrey C."/>
            <person name="LaButti K."/>
            <person name="Lindquist E.A."/>
            <person name="Lipzen A."/>
            <person name="Lundell T."/>
            <person name="Morin E."/>
            <person name="Murat C."/>
            <person name="Sun H."/>
            <person name="Tunlid A."/>
            <person name="Henrissat B."/>
            <person name="Grigoriev I.V."/>
            <person name="Hibbett D.S."/>
            <person name="Martin F."/>
            <person name="Nordberg H.P."/>
            <person name="Cantor M.N."/>
            <person name="Hua S.X."/>
        </authorList>
    </citation>
    <scope>NUCLEOTIDE SEQUENCE [LARGE SCALE GENOMIC DNA]</scope>
    <source>
        <strain evidence="8 9">LaAM-08-1</strain>
    </source>
</reference>
<evidence type="ECO:0000259" key="7">
    <source>
        <dbReference type="SMART" id="SM01182"/>
    </source>
</evidence>
<evidence type="ECO:0000256" key="4">
    <source>
        <dbReference type="RuleBase" id="RU003791"/>
    </source>
</evidence>
<dbReference type="HOGENOM" id="CLU_050172_0_2_1"/>
<dbReference type="EMBL" id="KN838538">
    <property type="protein sequence ID" value="KIK09652.1"/>
    <property type="molecule type" value="Genomic_DNA"/>
</dbReference>
<dbReference type="InterPro" id="IPR036282">
    <property type="entry name" value="Glutathione-S-Trfase_C_sf"/>
</dbReference>
<dbReference type="CDD" id="cd00292">
    <property type="entry name" value="EF1B"/>
    <property type="match status" value="1"/>
</dbReference>
<dbReference type="Gene3D" id="1.20.1050.130">
    <property type="match status" value="1"/>
</dbReference>
<dbReference type="InterPro" id="IPR036219">
    <property type="entry name" value="eEF-1beta-like_sf"/>
</dbReference>
<feature type="domain" description="Elongation factor 1 beta central acidic region eukaryote" evidence="7">
    <location>
        <begin position="93"/>
        <end position="119"/>
    </location>
</feature>
<evidence type="ECO:0000259" key="6">
    <source>
        <dbReference type="SMART" id="SM00888"/>
    </source>
</evidence>
<reference evidence="9" key="2">
    <citation type="submission" date="2015-01" db="EMBL/GenBank/DDBJ databases">
        <title>Evolutionary Origins and Diversification of the Mycorrhizal Mutualists.</title>
        <authorList>
            <consortium name="DOE Joint Genome Institute"/>
            <consortium name="Mycorrhizal Genomics Consortium"/>
            <person name="Kohler A."/>
            <person name="Kuo A."/>
            <person name="Nagy L.G."/>
            <person name="Floudas D."/>
            <person name="Copeland A."/>
            <person name="Barry K.W."/>
            <person name="Cichocki N."/>
            <person name="Veneault-Fourrey C."/>
            <person name="LaButti K."/>
            <person name="Lindquist E.A."/>
            <person name="Lipzen A."/>
            <person name="Lundell T."/>
            <person name="Morin E."/>
            <person name="Murat C."/>
            <person name="Riley R."/>
            <person name="Ohm R."/>
            <person name="Sun H."/>
            <person name="Tunlid A."/>
            <person name="Henrissat B."/>
            <person name="Grigoriev I.V."/>
            <person name="Hibbett D.S."/>
            <person name="Martin F."/>
        </authorList>
    </citation>
    <scope>NUCLEOTIDE SEQUENCE [LARGE SCALE GENOMIC DNA]</scope>
    <source>
        <strain evidence="9">LaAM-08-1</strain>
    </source>
</reference>
<dbReference type="PANTHER" id="PTHR11595:SF21">
    <property type="entry name" value="ELONGATION FACTOR 1-BETA"/>
    <property type="match status" value="1"/>
</dbReference>
<dbReference type="PANTHER" id="PTHR11595">
    <property type="entry name" value="EF-HAND AND COILED-COIL DOMAIN-CONTAINING FAMILY MEMBER"/>
    <property type="match status" value="1"/>
</dbReference>